<sequence>MEFQSSRERGMREGERGRGKEKTGSHKDFIFN</sequence>
<evidence type="ECO:0000256" key="1">
    <source>
        <dbReference type="SAM" id="MobiDB-lite"/>
    </source>
</evidence>
<name>A0A2P2LX22_RHIMU</name>
<accession>A0A2P2LX22</accession>
<dbReference type="AlphaFoldDB" id="A0A2P2LX22"/>
<protein>
    <submittedName>
        <fullName evidence="2">Uncharacterized protein</fullName>
    </submittedName>
</protein>
<evidence type="ECO:0000313" key="2">
    <source>
        <dbReference type="EMBL" id="MBX22516.1"/>
    </source>
</evidence>
<feature type="region of interest" description="Disordered" evidence="1">
    <location>
        <begin position="1"/>
        <end position="32"/>
    </location>
</feature>
<dbReference type="EMBL" id="GGEC01042032">
    <property type="protein sequence ID" value="MBX22516.1"/>
    <property type="molecule type" value="Transcribed_RNA"/>
</dbReference>
<organism evidence="2">
    <name type="scientific">Rhizophora mucronata</name>
    <name type="common">Asiatic mangrove</name>
    <dbReference type="NCBI Taxonomy" id="61149"/>
    <lineage>
        <taxon>Eukaryota</taxon>
        <taxon>Viridiplantae</taxon>
        <taxon>Streptophyta</taxon>
        <taxon>Embryophyta</taxon>
        <taxon>Tracheophyta</taxon>
        <taxon>Spermatophyta</taxon>
        <taxon>Magnoliopsida</taxon>
        <taxon>eudicotyledons</taxon>
        <taxon>Gunneridae</taxon>
        <taxon>Pentapetalae</taxon>
        <taxon>rosids</taxon>
        <taxon>fabids</taxon>
        <taxon>Malpighiales</taxon>
        <taxon>Rhizophoraceae</taxon>
        <taxon>Rhizophora</taxon>
    </lineage>
</organism>
<reference evidence="2" key="1">
    <citation type="submission" date="2018-02" db="EMBL/GenBank/DDBJ databases">
        <title>Rhizophora mucronata_Transcriptome.</title>
        <authorList>
            <person name="Meera S.P."/>
            <person name="Sreeshan A."/>
            <person name="Augustine A."/>
        </authorList>
    </citation>
    <scope>NUCLEOTIDE SEQUENCE</scope>
    <source>
        <tissue evidence="2">Leaf</tissue>
    </source>
</reference>
<proteinExistence type="predicted"/>